<dbReference type="PIRSF" id="PIRSF000097">
    <property type="entry name" value="AKR"/>
    <property type="match status" value="1"/>
</dbReference>
<comment type="caution">
    <text evidence="8">The sequence shown here is derived from an EMBL/GenBank/DDBJ whole genome shotgun (WGS) entry which is preliminary data.</text>
</comment>
<dbReference type="SUPFAM" id="SSF51430">
    <property type="entry name" value="NAD(P)-linked oxidoreductase"/>
    <property type="match status" value="1"/>
</dbReference>
<sequence>MIKKYFELNNGVKIPSIGFGTYKTPDGEMAINAIKKAIEVGYRHMDTAAIYENEVGVGKGVQLCGVDRAKIFVTSKVWNTERGYQSTLDAFEKTLQDLGLEYLDLYLIHWPANAHQFDNWRDINANTWRAMEQLYAAGKIKAIGVSNFLPHHLESLMQNATVMPAVNQIEFHPGFTQSECVKFCFENNILVEGWRPFGKGDVFGHEVLKVIAEKHHKSVAQICIRWALQNHVLPLPKSVTPSRIQENFEVFDFEISSSDMDLISQIDDLGYSGLNPDTVDF</sequence>
<dbReference type="OrthoDB" id="9804790at2"/>
<evidence type="ECO:0000256" key="5">
    <source>
        <dbReference type="PIRSR" id="PIRSR000097-2"/>
    </source>
</evidence>
<proteinExistence type="inferred from homology"/>
<evidence type="ECO:0000313" key="8">
    <source>
        <dbReference type="EMBL" id="PZE18075.1"/>
    </source>
</evidence>
<evidence type="ECO:0000256" key="6">
    <source>
        <dbReference type="PIRSR" id="PIRSR000097-3"/>
    </source>
</evidence>
<dbReference type="PROSITE" id="PS00063">
    <property type="entry name" value="ALDOKETO_REDUCTASE_3"/>
    <property type="match status" value="1"/>
</dbReference>
<dbReference type="RefSeq" id="WP_111062228.1">
    <property type="nucleotide sequence ID" value="NZ_JBHUCU010000002.1"/>
</dbReference>
<evidence type="ECO:0000256" key="2">
    <source>
        <dbReference type="ARBA" id="ARBA00022857"/>
    </source>
</evidence>
<accession>A0A2W1NF25</accession>
<feature type="site" description="Lowers pKa of active site Tyr" evidence="6">
    <location>
        <position position="76"/>
    </location>
</feature>
<dbReference type="PRINTS" id="PR00069">
    <property type="entry name" value="ALDKETRDTASE"/>
</dbReference>
<name>A0A2W1NF25_9FLAO</name>
<dbReference type="FunFam" id="3.20.20.100:FF:000015">
    <property type="entry name" value="Oxidoreductase, aldo/keto reductase family"/>
    <property type="match status" value="1"/>
</dbReference>
<evidence type="ECO:0000256" key="4">
    <source>
        <dbReference type="PIRSR" id="PIRSR000097-1"/>
    </source>
</evidence>
<evidence type="ECO:0000313" key="9">
    <source>
        <dbReference type="Proteomes" id="UP000249248"/>
    </source>
</evidence>
<dbReference type="PANTHER" id="PTHR43827">
    <property type="entry name" value="2,5-DIKETO-D-GLUCONIC ACID REDUCTASE"/>
    <property type="match status" value="1"/>
</dbReference>
<dbReference type="Proteomes" id="UP000249248">
    <property type="component" value="Unassembled WGS sequence"/>
</dbReference>
<dbReference type="InterPro" id="IPR036812">
    <property type="entry name" value="NAD(P)_OxRdtase_dom_sf"/>
</dbReference>
<keyword evidence="2" id="KW-0521">NADP</keyword>
<dbReference type="GO" id="GO:0016616">
    <property type="term" value="F:oxidoreductase activity, acting on the CH-OH group of donors, NAD or NADP as acceptor"/>
    <property type="evidence" value="ECO:0007669"/>
    <property type="project" value="UniProtKB-ARBA"/>
</dbReference>
<feature type="active site" description="Proton donor" evidence="4">
    <location>
        <position position="51"/>
    </location>
</feature>
<dbReference type="PROSITE" id="PS00798">
    <property type="entry name" value="ALDOKETO_REDUCTASE_1"/>
    <property type="match status" value="1"/>
</dbReference>
<evidence type="ECO:0000259" key="7">
    <source>
        <dbReference type="Pfam" id="PF00248"/>
    </source>
</evidence>
<dbReference type="InterPro" id="IPR018170">
    <property type="entry name" value="Aldo/ket_reductase_CS"/>
</dbReference>
<dbReference type="InterPro" id="IPR023210">
    <property type="entry name" value="NADP_OxRdtase_dom"/>
</dbReference>
<dbReference type="PANTHER" id="PTHR43827:SF3">
    <property type="entry name" value="NADP-DEPENDENT OXIDOREDUCTASE DOMAIN-CONTAINING PROTEIN"/>
    <property type="match status" value="1"/>
</dbReference>
<dbReference type="PROSITE" id="PS00062">
    <property type="entry name" value="ALDOKETO_REDUCTASE_2"/>
    <property type="match status" value="1"/>
</dbReference>
<protein>
    <submittedName>
        <fullName evidence="8">Aldo/keto reductase</fullName>
    </submittedName>
</protein>
<keyword evidence="3" id="KW-0560">Oxidoreductase</keyword>
<organism evidence="8 9">
    <name type="scientific">Putridiphycobacter roseus</name>
    <dbReference type="NCBI Taxonomy" id="2219161"/>
    <lineage>
        <taxon>Bacteria</taxon>
        <taxon>Pseudomonadati</taxon>
        <taxon>Bacteroidota</taxon>
        <taxon>Flavobacteriia</taxon>
        <taxon>Flavobacteriales</taxon>
        <taxon>Crocinitomicaceae</taxon>
        <taxon>Putridiphycobacter</taxon>
    </lineage>
</organism>
<feature type="domain" description="NADP-dependent oxidoreductase" evidence="7">
    <location>
        <begin position="17"/>
        <end position="267"/>
    </location>
</feature>
<dbReference type="Pfam" id="PF00248">
    <property type="entry name" value="Aldo_ket_red"/>
    <property type="match status" value="1"/>
</dbReference>
<dbReference type="Gene3D" id="3.20.20.100">
    <property type="entry name" value="NADP-dependent oxidoreductase domain"/>
    <property type="match status" value="1"/>
</dbReference>
<gene>
    <name evidence="8" type="ORF">DNU06_05520</name>
</gene>
<dbReference type="CDD" id="cd19071">
    <property type="entry name" value="AKR_AKR1-5-like"/>
    <property type="match status" value="1"/>
</dbReference>
<dbReference type="InterPro" id="IPR020471">
    <property type="entry name" value="AKR"/>
</dbReference>
<dbReference type="AlphaFoldDB" id="A0A2W1NF25"/>
<keyword evidence="9" id="KW-1185">Reference proteome</keyword>
<feature type="binding site" evidence="5">
    <location>
        <position position="109"/>
    </location>
    <ligand>
        <name>substrate</name>
    </ligand>
</feature>
<evidence type="ECO:0000256" key="1">
    <source>
        <dbReference type="ARBA" id="ARBA00007905"/>
    </source>
</evidence>
<dbReference type="EMBL" id="QKSB01000002">
    <property type="protein sequence ID" value="PZE18075.1"/>
    <property type="molecule type" value="Genomic_DNA"/>
</dbReference>
<reference evidence="8 9" key="1">
    <citation type="submission" date="2018-06" db="EMBL/GenBank/DDBJ databases">
        <title>The draft genome sequence of Crocinitomix sp. SM1701.</title>
        <authorList>
            <person name="Zhang X."/>
        </authorList>
    </citation>
    <scope>NUCLEOTIDE SEQUENCE [LARGE SCALE GENOMIC DNA]</scope>
    <source>
        <strain evidence="8 9">SM1701</strain>
    </source>
</reference>
<evidence type="ECO:0000256" key="3">
    <source>
        <dbReference type="ARBA" id="ARBA00023002"/>
    </source>
</evidence>
<comment type="similarity">
    <text evidence="1">Belongs to the aldo/keto reductase family.</text>
</comment>